<dbReference type="GO" id="GO:0000166">
    <property type="term" value="F:nucleotide binding"/>
    <property type="evidence" value="ECO:0007669"/>
    <property type="project" value="InterPro"/>
</dbReference>
<dbReference type="SUPFAM" id="SSF55347">
    <property type="entry name" value="Glyceraldehyde-3-phosphate dehydrogenase-like, C-terminal domain"/>
    <property type="match status" value="1"/>
</dbReference>
<dbReference type="SUPFAM" id="SSF51735">
    <property type="entry name" value="NAD(P)-binding Rossmann-fold domains"/>
    <property type="match status" value="1"/>
</dbReference>
<dbReference type="InterPro" id="IPR055170">
    <property type="entry name" value="GFO_IDH_MocA-like_dom"/>
</dbReference>
<dbReference type="Proteomes" id="UP000292408">
    <property type="component" value="Unassembled WGS sequence"/>
</dbReference>
<feature type="domain" description="Gfo/Idh/MocA-like oxidoreductase N-terminal" evidence="4">
    <location>
        <begin position="12"/>
        <end position="128"/>
    </location>
</feature>
<evidence type="ECO:0000259" key="4">
    <source>
        <dbReference type="Pfam" id="PF01408"/>
    </source>
</evidence>
<keyword evidence="3" id="KW-0520">NAD</keyword>
<protein>
    <submittedName>
        <fullName evidence="6">Putative dehydrogenase</fullName>
    </submittedName>
</protein>
<dbReference type="RefSeq" id="WP_130282081.1">
    <property type="nucleotide sequence ID" value="NZ_SGXT01000014.1"/>
</dbReference>
<dbReference type="Gene3D" id="3.40.50.720">
    <property type="entry name" value="NAD(P)-binding Rossmann-like Domain"/>
    <property type="match status" value="1"/>
</dbReference>
<evidence type="ECO:0000259" key="5">
    <source>
        <dbReference type="Pfam" id="PF22725"/>
    </source>
</evidence>
<dbReference type="GO" id="GO:0016491">
    <property type="term" value="F:oxidoreductase activity"/>
    <property type="evidence" value="ECO:0007669"/>
    <property type="project" value="UniProtKB-KW"/>
</dbReference>
<dbReference type="InterPro" id="IPR050984">
    <property type="entry name" value="Gfo/Idh/MocA_domain"/>
</dbReference>
<dbReference type="InterPro" id="IPR036291">
    <property type="entry name" value="NAD(P)-bd_dom_sf"/>
</dbReference>
<dbReference type="InterPro" id="IPR000683">
    <property type="entry name" value="Gfo/Idh/MocA-like_OxRdtase_N"/>
</dbReference>
<dbReference type="AlphaFoldDB" id="A0A4Q7TJS6"/>
<gene>
    <name evidence="6" type="ORF">EV140_1207</name>
</gene>
<dbReference type="OrthoDB" id="9815825at2"/>
<proteinExistence type="inferred from homology"/>
<evidence type="ECO:0000256" key="3">
    <source>
        <dbReference type="ARBA" id="ARBA00023027"/>
    </source>
</evidence>
<evidence type="ECO:0000313" key="7">
    <source>
        <dbReference type="Proteomes" id="UP000292408"/>
    </source>
</evidence>
<dbReference type="PANTHER" id="PTHR22604">
    <property type="entry name" value="OXIDOREDUCTASES"/>
    <property type="match status" value="1"/>
</dbReference>
<name>A0A4Q7TJS6_9MICO</name>
<dbReference type="Gene3D" id="3.30.360.10">
    <property type="entry name" value="Dihydrodipicolinate Reductase, domain 2"/>
    <property type="match status" value="1"/>
</dbReference>
<organism evidence="6 7">
    <name type="scientific">Microcella alkaliphila</name>
    <dbReference type="NCBI Taxonomy" id="279828"/>
    <lineage>
        <taxon>Bacteria</taxon>
        <taxon>Bacillati</taxon>
        <taxon>Actinomycetota</taxon>
        <taxon>Actinomycetes</taxon>
        <taxon>Micrococcales</taxon>
        <taxon>Microbacteriaceae</taxon>
        <taxon>Microcella</taxon>
    </lineage>
</organism>
<dbReference type="PANTHER" id="PTHR22604:SF105">
    <property type="entry name" value="TRANS-1,2-DIHYDROBENZENE-1,2-DIOL DEHYDROGENASE"/>
    <property type="match status" value="1"/>
</dbReference>
<sequence>MTDGHRRTDTRIRWGILATGGIARLFTRDLLAHGHVVSAVGSRSDASAQAFADAHDIGRAHGSYEALAADEQVDVIYVATPPSEHEEHALLALAHGKHVLLEKPFTLNELQAQNVVDTAQRRGLTVMEAMWTRFLPHMAYVRDRIARGDIGTVAAVHAEHAQLLEVPDSHRLRDPHLGGGALLDLGVYPISLLHDIVGEPVMLNSHAQLTSTGVDATVATVSTHVGGAIGTTLSSMVAPGRNAASITGHLARLEIAGTWYAPTTVELVDRRGRTLDRFESPVTGRGMQFQAVEMERLIEGGDTSSALMPPRDSIAVMRSMDRVRASIGLVYPGEG</sequence>
<accession>A0A4Q7TJS6</accession>
<keyword evidence="7" id="KW-1185">Reference proteome</keyword>
<comment type="similarity">
    <text evidence="1">Belongs to the Gfo/Idh/MocA family.</text>
</comment>
<dbReference type="Pfam" id="PF01408">
    <property type="entry name" value="GFO_IDH_MocA"/>
    <property type="match status" value="1"/>
</dbReference>
<evidence type="ECO:0000256" key="2">
    <source>
        <dbReference type="ARBA" id="ARBA00023002"/>
    </source>
</evidence>
<dbReference type="EMBL" id="SGXT01000014">
    <property type="protein sequence ID" value="RZT60693.1"/>
    <property type="molecule type" value="Genomic_DNA"/>
</dbReference>
<keyword evidence="2" id="KW-0560">Oxidoreductase</keyword>
<evidence type="ECO:0000256" key="1">
    <source>
        <dbReference type="ARBA" id="ARBA00010928"/>
    </source>
</evidence>
<evidence type="ECO:0000313" key="6">
    <source>
        <dbReference type="EMBL" id="RZT60693.1"/>
    </source>
</evidence>
<reference evidence="6 7" key="1">
    <citation type="journal article" date="2015" name="Stand. Genomic Sci.">
        <title>Genomic Encyclopedia of Bacterial and Archaeal Type Strains, Phase III: the genomes of soil and plant-associated and newly described type strains.</title>
        <authorList>
            <person name="Whitman W.B."/>
            <person name="Woyke T."/>
            <person name="Klenk H.P."/>
            <person name="Zhou Y."/>
            <person name="Lilburn T.G."/>
            <person name="Beck B.J."/>
            <person name="De Vos P."/>
            <person name="Vandamme P."/>
            <person name="Eisen J.A."/>
            <person name="Garrity G."/>
            <person name="Hugenholtz P."/>
            <person name="Kyrpides N.C."/>
        </authorList>
    </citation>
    <scope>NUCLEOTIDE SEQUENCE [LARGE SCALE GENOMIC DNA]</scope>
    <source>
        <strain evidence="6 7">AC4r</strain>
    </source>
</reference>
<dbReference type="Pfam" id="PF22725">
    <property type="entry name" value="GFO_IDH_MocA_C3"/>
    <property type="match status" value="1"/>
</dbReference>
<feature type="domain" description="GFO/IDH/MocA-like oxidoreductase" evidence="5">
    <location>
        <begin position="139"/>
        <end position="254"/>
    </location>
</feature>
<comment type="caution">
    <text evidence="6">The sequence shown here is derived from an EMBL/GenBank/DDBJ whole genome shotgun (WGS) entry which is preliminary data.</text>
</comment>